<dbReference type="Gene3D" id="3.40.630.30">
    <property type="match status" value="1"/>
</dbReference>
<dbReference type="PANTHER" id="PTHR43617:SF34">
    <property type="entry name" value="PUTATIVE-RELATED"/>
    <property type="match status" value="1"/>
</dbReference>
<dbReference type="Pfam" id="PF13508">
    <property type="entry name" value="Acetyltransf_7"/>
    <property type="match status" value="1"/>
</dbReference>
<dbReference type="EMBL" id="JBHTKA010000014">
    <property type="protein sequence ID" value="MFD1002941.1"/>
    <property type="molecule type" value="Genomic_DNA"/>
</dbReference>
<dbReference type="SUPFAM" id="SSF55729">
    <property type="entry name" value="Acyl-CoA N-acyltransferases (Nat)"/>
    <property type="match status" value="1"/>
</dbReference>
<dbReference type="PROSITE" id="PS51186">
    <property type="entry name" value="GNAT"/>
    <property type="match status" value="1"/>
</dbReference>
<dbReference type="InterPro" id="IPR000182">
    <property type="entry name" value="GNAT_dom"/>
</dbReference>
<organism evidence="2 3">
    <name type="scientific">Ohtaekwangia kribbensis</name>
    <dbReference type="NCBI Taxonomy" id="688913"/>
    <lineage>
        <taxon>Bacteria</taxon>
        <taxon>Pseudomonadati</taxon>
        <taxon>Bacteroidota</taxon>
        <taxon>Cytophagia</taxon>
        <taxon>Cytophagales</taxon>
        <taxon>Fulvivirgaceae</taxon>
        <taxon>Ohtaekwangia</taxon>
    </lineage>
</organism>
<dbReference type="InterPro" id="IPR016181">
    <property type="entry name" value="Acyl_CoA_acyltransferase"/>
</dbReference>
<reference evidence="3" key="1">
    <citation type="journal article" date="2019" name="Int. J. Syst. Evol. Microbiol.">
        <title>The Global Catalogue of Microorganisms (GCM) 10K type strain sequencing project: providing services to taxonomists for standard genome sequencing and annotation.</title>
        <authorList>
            <consortium name="The Broad Institute Genomics Platform"/>
            <consortium name="The Broad Institute Genome Sequencing Center for Infectious Disease"/>
            <person name="Wu L."/>
            <person name="Ma J."/>
        </authorList>
    </citation>
    <scope>NUCLEOTIDE SEQUENCE [LARGE SCALE GENOMIC DNA]</scope>
    <source>
        <strain evidence="3">CCUG 58938</strain>
    </source>
</reference>
<dbReference type="PANTHER" id="PTHR43617">
    <property type="entry name" value="L-AMINO ACID N-ACETYLTRANSFERASE"/>
    <property type="match status" value="1"/>
</dbReference>
<dbReference type="InterPro" id="IPR050276">
    <property type="entry name" value="MshD_Acetyltransferase"/>
</dbReference>
<keyword evidence="2" id="KW-0012">Acyltransferase</keyword>
<comment type="caution">
    <text evidence="2">The sequence shown here is derived from an EMBL/GenBank/DDBJ whole genome shotgun (WGS) entry which is preliminary data.</text>
</comment>
<sequence>MHIRTAAMDDVSKIVQLYKEVARIKGGIARLENEITEEYVENFVKKSIADGLILVAIHPEDPERFIGEMHAYKPGIHVFKHLLSDLTIAVHPEFQGRKIGRTLFTIFLEEIALNRTDIGKVELITREGNEKAIKFYQALGFKIEGRMEMRIKTPAGLYEADIPMGWQNPNFEF</sequence>
<dbReference type="RefSeq" id="WP_377584858.1">
    <property type="nucleotide sequence ID" value="NZ_JBHTKA010000014.1"/>
</dbReference>
<dbReference type="GO" id="GO:0016746">
    <property type="term" value="F:acyltransferase activity"/>
    <property type="evidence" value="ECO:0007669"/>
    <property type="project" value="UniProtKB-KW"/>
</dbReference>
<keyword evidence="2" id="KW-0808">Transferase</keyword>
<gene>
    <name evidence="2" type="ORF">ACFQ21_26690</name>
</gene>
<evidence type="ECO:0000259" key="1">
    <source>
        <dbReference type="PROSITE" id="PS51186"/>
    </source>
</evidence>
<keyword evidence="3" id="KW-1185">Reference proteome</keyword>
<name>A0ABW3KBV3_9BACT</name>
<dbReference type="EC" id="2.3.-.-" evidence="2"/>
<accession>A0ABW3KBV3</accession>
<evidence type="ECO:0000313" key="3">
    <source>
        <dbReference type="Proteomes" id="UP001597112"/>
    </source>
</evidence>
<proteinExistence type="predicted"/>
<feature type="domain" description="N-acetyltransferase" evidence="1">
    <location>
        <begin position="1"/>
        <end position="169"/>
    </location>
</feature>
<protein>
    <submittedName>
        <fullName evidence="2">GNAT family N-acetyltransferase</fullName>
        <ecNumber evidence="2">2.3.-.-</ecNumber>
    </submittedName>
</protein>
<dbReference type="Proteomes" id="UP001597112">
    <property type="component" value="Unassembled WGS sequence"/>
</dbReference>
<evidence type="ECO:0000313" key="2">
    <source>
        <dbReference type="EMBL" id="MFD1002941.1"/>
    </source>
</evidence>